<name>A0AAE1FVX5_PETCI</name>
<reference evidence="1" key="1">
    <citation type="submission" date="2023-10" db="EMBL/GenBank/DDBJ databases">
        <title>Genome assemblies of two species of porcelain crab, Petrolisthes cinctipes and Petrolisthes manimaculis (Anomura: Porcellanidae).</title>
        <authorList>
            <person name="Angst P."/>
        </authorList>
    </citation>
    <scope>NUCLEOTIDE SEQUENCE</scope>
    <source>
        <strain evidence="1">PB745_01</strain>
        <tissue evidence="1">Gill</tissue>
    </source>
</reference>
<keyword evidence="2" id="KW-1185">Reference proteome</keyword>
<proteinExistence type="predicted"/>
<dbReference type="AlphaFoldDB" id="A0AAE1FVX5"/>
<organism evidence="1 2">
    <name type="scientific">Petrolisthes cinctipes</name>
    <name type="common">Flat porcelain crab</name>
    <dbReference type="NCBI Taxonomy" id="88211"/>
    <lineage>
        <taxon>Eukaryota</taxon>
        <taxon>Metazoa</taxon>
        <taxon>Ecdysozoa</taxon>
        <taxon>Arthropoda</taxon>
        <taxon>Crustacea</taxon>
        <taxon>Multicrustacea</taxon>
        <taxon>Malacostraca</taxon>
        <taxon>Eumalacostraca</taxon>
        <taxon>Eucarida</taxon>
        <taxon>Decapoda</taxon>
        <taxon>Pleocyemata</taxon>
        <taxon>Anomura</taxon>
        <taxon>Galatheoidea</taxon>
        <taxon>Porcellanidae</taxon>
        <taxon>Petrolisthes</taxon>
    </lineage>
</organism>
<gene>
    <name evidence="1" type="ORF">Pcinc_016604</name>
</gene>
<accession>A0AAE1FVX5</accession>
<protein>
    <submittedName>
        <fullName evidence="1">Uncharacterized protein</fullName>
    </submittedName>
</protein>
<dbReference type="PANTHER" id="PTHR33395">
    <property type="entry name" value="TRANSCRIPTASE, PUTATIVE-RELATED-RELATED"/>
    <property type="match status" value="1"/>
</dbReference>
<comment type="caution">
    <text evidence="1">The sequence shown here is derived from an EMBL/GenBank/DDBJ whole genome shotgun (WGS) entry which is preliminary data.</text>
</comment>
<dbReference type="PANTHER" id="PTHR33395:SF22">
    <property type="entry name" value="REVERSE TRANSCRIPTASE DOMAIN-CONTAINING PROTEIN"/>
    <property type="match status" value="1"/>
</dbReference>
<dbReference type="EMBL" id="JAWQEG010001523">
    <property type="protein sequence ID" value="KAK3878793.1"/>
    <property type="molecule type" value="Genomic_DNA"/>
</dbReference>
<sequence>MREENNAIANIKQNPSYFFNYAKRFLKKCSPIGPLVTPEGEMKEDPEEICKLLAEQYQSVFSEPEETKKIIDPGTFFNSPQISEDPTTLKNIEFSEQDIIAAIEELKPNSAPGPDGIPTNVIIKCKDALARPLYLLWRHSLDTGTLLRSGTNHEILNNTYLVTSDNQTIDTSPHAKCLGVYLSDDGTFKHHIEQTIKKARRIAG</sequence>
<evidence type="ECO:0000313" key="1">
    <source>
        <dbReference type="EMBL" id="KAK3878793.1"/>
    </source>
</evidence>
<dbReference type="Proteomes" id="UP001286313">
    <property type="component" value="Unassembled WGS sequence"/>
</dbReference>
<evidence type="ECO:0000313" key="2">
    <source>
        <dbReference type="Proteomes" id="UP001286313"/>
    </source>
</evidence>